<comment type="caution">
    <text evidence="6">The sequence shown here is derived from an EMBL/GenBank/DDBJ whole genome shotgun (WGS) entry which is preliminary data.</text>
</comment>
<dbReference type="InterPro" id="IPR045865">
    <property type="entry name" value="ACT-like_dom_sf"/>
</dbReference>
<dbReference type="PANTHER" id="PTHR43687:SF1">
    <property type="entry name" value="FERREDOXIN III"/>
    <property type="match status" value="1"/>
</dbReference>
<dbReference type="SUPFAM" id="SSF55021">
    <property type="entry name" value="ACT-like"/>
    <property type="match status" value="1"/>
</dbReference>
<dbReference type="AlphaFoldDB" id="A0A162MJ71"/>
<evidence type="ECO:0000256" key="1">
    <source>
        <dbReference type="ARBA" id="ARBA00022485"/>
    </source>
</evidence>
<evidence type="ECO:0000313" key="6">
    <source>
        <dbReference type="EMBL" id="KYO66343.1"/>
    </source>
</evidence>
<dbReference type="SUPFAM" id="SSF54862">
    <property type="entry name" value="4Fe-4S ferredoxins"/>
    <property type="match status" value="1"/>
</dbReference>
<evidence type="ECO:0000256" key="3">
    <source>
        <dbReference type="ARBA" id="ARBA00023004"/>
    </source>
</evidence>
<keyword evidence="3" id="KW-0408">Iron</keyword>
<evidence type="ECO:0000313" key="7">
    <source>
        <dbReference type="Proteomes" id="UP000075737"/>
    </source>
</evidence>
<keyword evidence="1" id="KW-0004">4Fe-4S</keyword>
<dbReference type="GO" id="GO:0046872">
    <property type="term" value="F:metal ion binding"/>
    <property type="evidence" value="ECO:0007669"/>
    <property type="project" value="UniProtKB-KW"/>
</dbReference>
<gene>
    <name evidence="6" type="ORF">ATZ99_12250</name>
</gene>
<dbReference type="Gene3D" id="3.30.70.20">
    <property type="match status" value="1"/>
</dbReference>
<dbReference type="Gene3D" id="3.30.70.260">
    <property type="match status" value="1"/>
</dbReference>
<feature type="domain" description="4Fe-4S ferredoxin-type" evidence="5">
    <location>
        <begin position="74"/>
        <end position="103"/>
    </location>
</feature>
<accession>A0A162MJ71</accession>
<dbReference type="Pfam" id="PF12838">
    <property type="entry name" value="Fer4_7"/>
    <property type="match status" value="1"/>
</dbReference>
<dbReference type="InterPro" id="IPR018449">
    <property type="entry name" value="NIL_domain"/>
</dbReference>
<feature type="domain" description="4Fe-4S ferredoxin-type" evidence="5">
    <location>
        <begin position="105"/>
        <end position="133"/>
    </location>
</feature>
<dbReference type="Proteomes" id="UP000075737">
    <property type="component" value="Unassembled WGS sequence"/>
</dbReference>
<dbReference type="PROSITE" id="PS51379">
    <property type="entry name" value="4FE4S_FER_2"/>
    <property type="match status" value="2"/>
</dbReference>
<dbReference type="EMBL" id="LOHZ01000028">
    <property type="protein sequence ID" value="KYO66343.1"/>
    <property type="molecule type" value="Genomic_DNA"/>
</dbReference>
<evidence type="ECO:0000256" key="2">
    <source>
        <dbReference type="ARBA" id="ARBA00022723"/>
    </source>
</evidence>
<dbReference type="InterPro" id="IPR017896">
    <property type="entry name" value="4Fe4S_Fe-S-bd"/>
</dbReference>
<dbReference type="InterPro" id="IPR017900">
    <property type="entry name" value="4Fe4S_Fe_S_CS"/>
</dbReference>
<dbReference type="STRING" id="520767.ATZ99_12250"/>
<dbReference type="RefSeq" id="WP_068748360.1">
    <property type="nucleotide sequence ID" value="NZ_LOHZ01000028.1"/>
</dbReference>
<keyword evidence="4" id="KW-0411">Iron-sulfur</keyword>
<keyword evidence="2" id="KW-0479">Metal-binding</keyword>
<name>A0A162MJ71_9FIRM</name>
<dbReference type="SMART" id="SM00930">
    <property type="entry name" value="NIL"/>
    <property type="match status" value="1"/>
</dbReference>
<dbReference type="Pfam" id="PF09383">
    <property type="entry name" value="NIL"/>
    <property type="match status" value="1"/>
</dbReference>
<dbReference type="OrthoDB" id="9807879at2"/>
<dbReference type="PROSITE" id="PS00198">
    <property type="entry name" value="4FE4S_FER_1"/>
    <property type="match status" value="2"/>
</dbReference>
<evidence type="ECO:0000259" key="5">
    <source>
        <dbReference type="PROSITE" id="PS51379"/>
    </source>
</evidence>
<keyword evidence="7" id="KW-1185">Reference proteome</keyword>
<proteinExistence type="predicted"/>
<dbReference type="PANTHER" id="PTHR43687">
    <property type="entry name" value="ADENYLYLSULFATE REDUCTASE, BETA SUBUNIT"/>
    <property type="match status" value="1"/>
</dbReference>
<reference evidence="6 7" key="1">
    <citation type="submission" date="2015-12" db="EMBL/GenBank/DDBJ databases">
        <title>Draft genome of Thermovenabulum gondwanense isolated from a red thermophilic microbial mat colonisisng an outflow channel of a bore well.</title>
        <authorList>
            <person name="Patel B.K."/>
        </authorList>
    </citation>
    <scope>NUCLEOTIDE SEQUENCE [LARGE SCALE GENOMIC DNA]</scope>
    <source>
        <strain evidence="6 7">R270</strain>
    </source>
</reference>
<dbReference type="PATRIC" id="fig|520767.4.peg.1329"/>
<sequence length="133" mass="15027">MTEKKVVLKFSAQNADKPIIYHLVKDYDLIINILKASINPHKEGTMVLEISGDRYEEGISFLEQHGVSVLPIETEVVRNIERCTNCGACTVHCPTQALYIKRPSMEVEFDGEKCILCLMCLKICPVRAMEVKV</sequence>
<dbReference type="InterPro" id="IPR050572">
    <property type="entry name" value="Fe-S_Ferredoxin"/>
</dbReference>
<evidence type="ECO:0000256" key="4">
    <source>
        <dbReference type="ARBA" id="ARBA00023014"/>
    </source>
</evidence>
<dbReference type="GO" id="GO:0051539">
    <property type="term" value="F:4 iron, 4 sulfur cluster binding"/>
    <property type="evidence" value="ECO:0007669"/>
    <property type="project" value="UniProtKB-KW"/>
</dbReference>
<protein>
    <recommendedName>
        <fullName evidence="5">4Fe-4S ferredoxin-type domain-containing protein</fullName>
    </recommendedName>
</protein>
<organism evidence="6 7">
    <name type="scientific">Thermovenabulum gondwanense</name>
    <dbReference type="NCBI Taxonomy" id="520767"/>
    <lineage>
        <taxon>Bacteria</taxon>
        <taxon>Bacillati</taxon>
        <taxon>Bacillota</taxon>
        <taxon>Clostridia</taxon>
        <taxon>Thermosediminibacterales</taxon>
        <taxon>Thermosediminibacteraceae</taxon>
        <taxon>Thermovenabulum</taxon>
    </lineage>
</organism>